<sequence length="109" mass="11939">MYTHKSIETIGTLTMLIPIFISFLVASLILFFIMIILKQKNKMINGFTVLSLSAISILVSGQLLYSSGIIVDEIGLNGDPALFYSFLAITGMGIINPIIYFSTQGKSNK</sequence>
<feature type="transmembrane region" description="Helical" evidence="1">
    <location>
        <begin position="49"/>
        <end position="70"/>
    </location>
</feature>
<gene>
    <name evidence="2" type="ORF">J2Z18_002575</name>
</gene>
<name>A0ABS4FB48_9BACL</name>
<proteinExistence type="predicted"/>
<reference evidence="2 3" key="1">
    <citation type="submission" date="2021-03" db="EMBL/GenBank/DDBJ databases">
        <title>Genomic Encyclopedia of Type Strains, Phase IV (KMG-IV): sequencing the most valuable type-strain genomes for metagenomic binning, comparative biology and taxonomic classification.</title>
        <authorList>
            <person name="Goeker M."/>
        </authorList>
    </citation>
    <scope>NUCLEOTIDE SEQUENCE [LARGE SCALE GENOMIC DNA]</scope>
    <source>
        <strain evidence="2 3">DSM 15596</strain>
    </source>
</reference>
<dbReference type="RefSeq" id="WP_007127802.1">
    <property type="nucleotide sequence ID" value="NZ_CP139098.1"/>
</dbReference>
<keyword evidence="1" id="KW-1133">Transmembrane helix</keyword>
<keyword evidence="3" id="KW-1185">Reference proteome</keyword>
<protein>
    <submittedName>
        <fullName evidence="2">Uncharacterized membrane protein YdcZ (DUF606 family)</fullName>
    </submittedName>
</protein>
<accession>A0ABS4FB48</accession>
<organism evidence="2 3">
    <name type="scientific">Paenibacillus lactis</name>
    <dbReference type="NCBI Taxonomy" id="228574"/>
    <lineage>
        <taxon>Bacteria</taxon>
        <taxon>Bacillati</taxon>
        <taxon>Bacillota</taxon>
        <taxon>Bacilli</taxon>
        <taxon>Bacillales</taxon>
        <taxon>Paenibacillaceae</taxon>
        <taxon>Paenibacillus</taxon>
    </lineage>
</organism>
<keyword evidence="1" id="KW-0472">Membrane</keyword>
<dbReference type="EMBL" id="JAGGKI010000005">
    <property type="protein sequence ID" value="MBP1893473.1"/>
    <property type="molecule type" value="Genomic_DNA"/>
</dbReference>
<keyword evidence="1" id="KW-0812">Transmembrane</keyword>
<dbReference type="GeneID" id="95404563"/>
<comment type="caution">
    <text evidence="2">The sequence shown here is derived from an EMBL/GenBank/DDBJ whole genome shotgun (WGS) entry which is preliminary data.</text>
</comment>
<feature type="transmembrane region" description="Helical" evidence="1">
    <location>
        <begin position="15"/>
        <end position="37"/>
    </location>
</feature>
<dbReference type="Proteomes" id="UP000706926">
    <property type="component" value="Unassembled WGS sequence"/>
</dbReference>
<evidence type="ECO:0000313" key="3">
    <source>
        <dbReference type="Proteomes" id="UP000706926"/>
    </source>
</evidence>
<evidence type="ECO:0000313" key="2">
    <source>
        <dbReference type="EMBL" id="MBP1893473.1"/>
    </source>
</evidence>
<evidence type="ECO:0000256" key="1">
    <source>
        <dbReference type="SAM" id="Phobius"/>
    </source>
</evidence>
<feature type="transmembrane region" description="Helical" evidence="1">
    <location>
        <begin position="82"/>
        <end position="101"/>
    </location>
</feature>